<feature type="coiled-coil region" evidence="1">
    <location>
        <begin position="19"/>
        <end position="46"/>
    </location>
</feature>
<dbReference type="SUPFAM" id="SSF46579">
    <property type="entry name" value="Prefoldin"/>
    <property type="match status" value="1"/>
</dbReference>
<dbReference type="Pfam" id="PF02996">
    <property type="entry name" value="Prefoldin"/>
    <property type="match status" value="1"/>
</dbReference>
<dbReference type="CDD" id="cd23158">
    <property type="entry name" value="Prefoldin_UXT"/>
    <property type="match status" value="1"/>
</dbReference>
<evidence type="ECO:0000313" key="2">
    <source>
        <dbReference type="EMBL" id="CAG5101686.1"/>
    </source>
</evidence>
<dbReference type="NCBIfam" id="TIGR00293">
    <property type="entry name" value="prefoldin subunit alpha"/>
    <property type="match status" value="1"/>
</dbReference>
<dbReference type="GO" id="GO:0003714">
    <property type="term" value="F:transcription corepressor activity"/>
    <property type="evidence" value="ECO:0007669"/>
    <property type="project" value="TreeGrafter"/>
</dbReference>
<dbReference type="Proteomes" id="UP000786811">
    <property type="component" value="Unassembled WGS sequence"/>
</dbReference>
<gene>
    <name evidence="2" type="ORF">HICCMSTLAB_LOCUS10588</name>
</gene>
<dbReference type="Gene3D" id="1.10.287.370">
    <property type="match status" value="1"/>
</dbReference>
<dbReference type="InterPro" id="IPR009053">
    <property type="entry name" value="Prefoldin"/>
</dbReference>
<organism evidence="2 3">
    <name type="scientific">Cotesia congregata</name>
    <name type="common">Parasitoid wasp</name>
    <name type="synonym">Apanteles congregatus</name>
    <dbReference type="NCBI Taxonomy" id="51543"/>
    <lineage>
        <taxon>Eukaryota</taxon>
        <taxon>Metazoa</taxon>
        <taxon>Ecdysozoa</taxon>
        <taxon>Arthropoda</taxon>
        <taxon>Hexapoda</taxon>
        <taxon>Insecta</taxon>
        <taxon>Pterygota</taxon>
        <taxon>Neoptera</taxon>
        <taxon>Endopterygota</taxon>
        <taxon>Hymenoptera</taxon>
        <taxon>Apocrita</taxon>
        <taxon>Ichneumonoidea</taxon>
        <taxon>Braconidae</taxon>
        <taxon>Microgastrinae</taxon>
        <taxon>Cotesia</taxon>
    </lineage>
</organism>
<comment type="caution">
    <text evidence="2">The sequence shown here is derived from an EMBL/GenBank/DDBJ whole genome shotgun (WGS) entry which is preliminary data.</text>
</comment>
<keyword evidence="1" id="KW-0175">Coiled coil</keyword>
<evidence type="ECO:0000256" key="1">
    <source>
        <dbReference type="SAM" id="Coils"/>
    </source>
</evidence>
<sequence length="198" mass="22441">MAMNEELSKKIVKFEKFINEVLKSDLKKFEEKLDVKNTELAEFIQLKSVITTLKSTECNESGFKTQVDLGNNFFIQATVEDASKIFLDVGLGYFVEFNLDEAVVLINVRVKLLEMQISNLRKEIAKTNAHIKLLLMGMRNLQASASESLAAPLSPQPVVRKLHYASPEENHLPVTEDQPRFWSKTWKAICARALSPPT</sequence>
<dbReference type="PANTHER" id="PTHR13345:SF9">
    <property type="entry name" value="PROTEIN UXT"/>
    <property type="match status" value="1"/>
</dbReference>
<dbReference type="GO" id="GO:0045944">
    <property type="term" value="P:positive regulation of transcription by RNA polymerase II"/>
    <property type="evidence" value="ECO:0007669"/>
    <property type="project" value="TreeGrafter"/>
</dbReference>
<dbReference type="InterPro" id="IPR004127">
    <property type="entry name" value="Prefoldin_subunit_alpha"/>
</dbReference>
<protein>
    <submittedName>
        <fullName evidence="2">Similar to v1g140887: Protein UXT homolog (Nematostella vectensis)</fullName>
    </submittedName>
</protein>
<dbReference type="AlphaFoldDB" id="A0A8J2MQT2"/>
<dbReference type="GO" id="GO:0016592">
    <property type="term" value="C:mediator complex"/>
    <property type="evidence" value="ECO:0007669"/>
    <property type="project" value="TreeGrafter"/>
</dbReference>
<dbReference type="EMBL" id="CAJNRD030001123">
    <property type="protein sequence ID" value="CAG5101686.1"/>
    <property type="molecule type" value="Genomic_DNA"/>
</dbReference>
<accession>A0A8J2MQT2</accession>
<name>A0A8J2MQT2_COTCN</name>
<proteinExistence type="predicted"/>
<dbReference type="OrthoDB" id="433124at2759"/>
<reference evidence="2" key="1">
    <citation type="submission" date="2021-04" db="EMBL/GenBank/DDBJ databases">
        <authorList>
            <person name="Chebbi M.A.C M."/>
        </authorList>
    </citation>
    <scope>NUCLEOTIDE SEQUENCE</scope>
</reference>
<keyword evidence="3" id="KW-1185">Reference proteome</keyword>
<dbReference type="PANTHER" id="PTHR13345">
    <property type="entry name" value="MEDIATOR OF RNA POLYMERASE II TRANSCRIPTION SUBUNIT 10"/>
    <property type="match status" value="1"/>
</dbReference>
<evidence type="ECO:0000313" key="3">
    <source>
        <dbReference type="Proteomes" id="UP000786811"/>
    </source>
</evidence>